<dbReference type="AlphaFoldDB" id="A0A5B2TAR6"/>
<dbReference type="SUPFAM" id="SSF51120">
    <property type="entry name" value="beta-Roll"/>
    <property type="match status" value="1"/>
</dbReference>
<dbReference type="Proteomes" id="UP000322110">
    <property type="component" value="Unassembled WGS sequence"/>
</dbReference>
<dbReference type="EMBL" id="VUKA01000053">
    <property type="protein sequence ID" value="KAA2211195.1"/>
    <property type="molecule type" value="Genomic_DNA"/>
</dbReference>
<dbReference type="GO" id="GO:0005509">
    <property type="term" value="F:calcium ion binding"/>
    <property type="evidence" value="ECO:0007669"/>
    <property type="project" value="InterPro"/>
</dbReference>
<dbReference type="InterPro" id="IPR001343">
    <property type="entry name" value="Hemolysn_Ca-bd"/>
</dbReference>
<gene>
    <name evidence="1" type="ORF">F0Q34_21410</name>
</gene>
<dbReference type="Pfam" id="PF00353">
    <property type="entry name" value="HemolysinCabind"/>
    <property type="match status" value="4"/>
</dbReference>
<dbReference type="RefSeq" id="WP_149814402.1">
    <property type="nucleotide sequence ID" value="NZ_VUKA01000053.1"/>
</dbReference>
<evidence type="ECO:0000313" key="2">
    <source>
        <dbReference type="Proteomes" id="UP000322110"/>
    </source>
</evidence>
<reference evidence="1 2" key="1">
    <citation type="journal article" date="2015" name="Int. J. Syst. Evol. Microbiol.">
        <title>Roseomonas oryzae sp. nov., isolated from paddy rhizosphere soil.</title>
        <authorList>
            <person name="Ramaprasad E.V."/>
            <person name="Sasikala Ch."/>
            <person name="Ramana Ch.V."/>
        </authorList>
    </citation>
    <scope>NUCLEOTIDE SEQUENCE [LARGE SCALE GENOMIC DNA]</scope>
    <source>
        <strain evidence="1 2">KCTC 42542</strain>
    </source>
</reference>
<accession>A0A5B2TAR6</accession>
<dbReference type="PRINTS" id="PR00313">
    <property type="entry name" value="CABNDNGRPT"/>
</dbReference>
<protein>
    <recommendedName>
        <fullName evidence="3">Calcium-binding protein</fullName>
    </recommendedName>
</protein>
<comment type="caution">
    <text evidence="1">The sequence shown here is derived from an EMBL/GenBank/DDBJ whole genome shotgun (WGS) entry which is preliminary data.</text>
</comment>
<dbReference type="Gene3D" id="2.150.10.10">
    <property type="entry name" value="Serralysin-like metalloprotease, C-terminal"/>
    <property type="match status" value="2"/>
</dbReference>
<dbReference type="InterPro" id="IPR011049">
    <property type="entry name" value="Serralysin-like_metalloprot_C"/>
</dbReference>
<name>A0A5B2TAR6_9PROT</name>
<sequence length="321" mass="32944">MLQVYGTLRLVFGWGGDDTITAEAPPGGIWGNVLFGGWGNDTLTAIGDRNLVFGEAGDDTITLRGPLRPEPYGGYEDSLLNTAFGGAGNDTLTSHGFAATLRGGAGSDTLRLDGYPGPGGYAYGDEGDDDLSNVTDGGVLDGGAGADIFYGANFAFSPTTGAGTIMTGGSGADKFSLFGGGSYTVEDYSADNRLSAGDTLTGLISVVTDLQAEDSLYFGNGLQLSDRFEGEVPLELGVPGYSAGLQAILPLGGYVAVKGDLFNPGMFDVQEDGPDLLLLFVERYIGRPGGEGPDFQAASGAVALLDYTASTIPFAEPFIVA</sequence>
<dbReference type="OrthoDB" id="7273461at2"/>
<keyword evidence="2" id="KW-1185">Reference proteome</keyword>
<proteinExistence type="predicted"/>
<evidence type="ECO:0008006" key="3">
    <source>
        <dbReference type="Google" id="ProtNLM"/>
    </source>
</evidence>
<evidence type="ECO:0000313" key="1">
    <source>
        <dbReference type="EMBL" id="KAA2211195.1"/>
    </source>
</evidence>
<organism evidence="1 2">
    <name type="scientific">Teichococcus oryzae</name>
    <dbReference type="NCBI Taxonomy" id="1608942"/>
    <lineage>
        <taxon>Bacteria</taxon>
        <taxon>Pseudomonadati</taxon>
        <taxon>Pseudomonadota</taxon>
        <taxon>Alphaproteobacteria</taxon>
        <taxon>Acetobacterales</taxon>
        <taxon>Roseomonadaceae</taxon>
        <taxon>Roseomonas</taxon>
    </lineage>
</organism>